<reference evidence="1" key="1">
    <citation type="journal article" date="2009" name="Plant Mol. Biol.">
        <title>Insights into corn genes derived from large-scale cDNA sequencing.</title>
        <authorList>
            <person name="Alexandrov N.N."/>
            <person name="Brover V.V."/>
            <person name="Freidin S."/>
            <person name="Troukhan M.E."/>
            <person name="Tatarinova T.V."/>
            <person name="Zhang H."/>
            <person name="Swaller T.J."/>
            <person name="Lu Y.P."/>
            <person name="Bouck J."/>
            <person name="Flavell R.B."/>
            <person name="Feldmann K.A."/>
        </authorList>
    </citation>
    <scope>NUCLEOTIDE SEQUENCE</scope>
</reference>
<dbReference type="AlphaFoldDB" id="B6TIS4"/>
<protein>
    <submittedName>
        <fullName evidence="1">Uncharacterized protein</fullName>
    </submittedName>
</protein>
<name>B6TIS4_MAIZE</name>
<proteinExistence type="evidence at transcript level"/>
<accession>B6TIS4</accession>
<sequence length="88" mass="9598">MHGPLFMCILQAMQHEDEFFTVWCDATRLAVFGPLQKVCAVLRVLAYRLPTDAVDKGRLRLGTVSSVSTVQLSPALANGTSISLTTTM</sequence>
<evidence type="ECO:0000313" key="1">
    <source>
        <dbReference type="EMBL" id="ACG37007.1"/>
    </source>
</evidence>
<dbReference type="EMBL" id="EU964889">
    <property type="protein sequence ID" value="ACG37007.1"/>
    <property type="molecule type" value="mRNA"/>
</dbReference>
<organism evidence="1">
    <name type="scientific">Zea mays</name>
    <name type="common">Maize</name>
    <dbReference type="NCBI Taxonomy" id="4577"/>
    <lineage>
        <taxon>Eukaryota</taxon>
        <taxon>Viridiplantae</taxon>
        <taxon>Streptophyta</taxon>
        <taxon>Embryophyta</taxon>
        <taxon>Tracheophyta</taxon>
        <taxon>Spermatophyta</taxon>
        <taxon>Magnoliopsida</taxon>
        <taxon>Liliopsida</taxon>
        <taxon>Poales</taxon>
        <taxon>Poaceae</taxon>
        <taxon>PACMAD clade</taxon>
        <taxon>Panicoideae</taxon>
        <taxon>Andropogonodae</taxon>
        <taxon>Andropogoneae</taxon>
        <taxon>Tripsacinae</taxon>
        <taxon>Zea</taxon>
    </lineage>
</organism>